<name>A0ABS9Z6J5_9HYPH</name>
<organism evidence="2 3">
    <name type="scientific">Candidatus Rhodoblastus alkanivorans</name>
    <dbReference type="NCBI Taxonomy" id="2954117"/>
    <lineage>
        <taxon>Bacteria</taxon>
        <taxon>Pseudomonadati</taxon>
        <taxon>Pseudomonadota</taxon>
        <taxon>Alphaproteobacteria</taxon>
        <taxon>Hyphomicrobiales</taxon>
        <taxon>Rhodoblastaceae</taxon>
        <taxon>Rhodoblastus</taxon>
    </lineage>
</organism>
<reference evidence="2" key="1">
    <citation type="journal article" date="2022" name="ISME J.">
        <title>Identification of active gaseous-alkane degraders at natural gas seeps.</title>
        <authorList>
            <person name="Farhan Ul Haque M."/>
            <person name="Hernandez M."/>
            <person name="Crombie A.T."/>
            <person name="Murrell J.C."/>
        </authorList>
    </citation>
    <scope>NUCLEOTIDE SEQUENCE</scope>
    <source>
        <strain evidence="2">PC2</strain>
    </source>
</reference>
<dbReference type="PROSITE" id="PS51257">
    <property type="entry name" value="PROKAR_LIPOPROTEIN"/>
    <property type="match status" value="1"/>
</dbReference>
<feature type="signal peptide" evidence="1">
    <location>
        <begin position="1"/>
        <end position="26"/>
    </location>
</feature>
<dbReference type="EMBL" id="JAIVFP010000001">
    <property type="protein sequence ID" value="MCI4682817.1"/>
    <property type="molecule type" value="Genomic_DNA"/>
</dbReference>
<comment type="caution">
    <text evidence="2">The sequence shown here is derived from an EMBL/GenBank/DDBJ whole genome shotgun (WGS) entry which is preliminary data.</text>
</comment>
<dbReference type="Proteomes" id="UP001139104">
    <property type="component" value="Unassembled WGS sequence"/>
</dbReference>
<dbReference type="RefSeq" id="WP_243066807.1">
    <property type="nucleotide sequence ID" value="NZ_JAIVFK010000053.1"/>
</dbReference>
<keyword evidence="3" id="KW-1185">Reference proteome</keyword>
<evidence type="ECO:0008006" key="4">
    <source>
        <dbReference type="Google" id="ProtNLM"/>
    </source>
</evidence>
<proteinExistence type="predicted"/>
<feature type="chain" id="PRO_5046348851" description="Surface antigen domain-containing protein" evidence="1">
    <location>
        <begin position="27"/>
        <end position="128"/>
    </location>
</feature>
<evidence type="ECO:0000313" key="2">
    <source>
        <dbReference type="EMBL" id="MCI4682817.1"/>
    </source>
</evidence>
<gene>
    <name evidence="2" type="ORF">K2U94_08570</name>
</gene>
<sequence>MKILARAGAASAMMLLLGGCATQLGGAPPPAAATSAPLPGPYAGLADGLLGASLDAADKTAANNAEIAALNSGDRKTWRGDDGTYGYVAPGAANGDCRDFTHTVYFNGRPKVGKGTACKADGGWKLKA</sequence>
<evidence type="ECO:0000256" key="1">
    <source>
        <dbReference type="SAM" id="SignalP"/>
    </source>
</evidence>
<keyword evidence="1" id="KW-0732">Signal</keyword>
<evidence type="ECO:0000313" key="3">
    <source>
        <dbReference type="Proteomes" id="UP001139104"/>
    </source>
</evidence>
<protein>
    <recommendedName>
        <fullName evidence="4">Surface antigen domain-containing protein</fullName>
    </recommendedName>
</protein>
<accession>A0ABS9Z6J5</accession>